<dbReference type="RefSeq" id="WP_100715604.1">
    <property type="nucleotide sequence ID" value="NZ_JAIZBN010000001.1"/>
</dbReference>
<dbReference type="EMBL" id="RQGI01000049">
    <property type="protein sequence ID" value="TGL68876.1"/>
    <property type="molecule type" value="Genomic_DNA"/>
</dbReference>
<protein>
    <submittedName>
        <fullName evidence="1">DUF2283 domain-containing protein</fullName>
    </submittedName>
</protein>
<gene>
    <name evidence="2" type="ORF">EHQ60_13505</name>
    <name evidence="1" type="ORF">ND810_06480</name>
</gene>
<accession>A0A2N0AT77</accession>
<dbReference type="GeneID" id="93339930"/>
<reference evidence="2" key="1">
    <citation type="submission" date="2018-10" db="EMBL/GenBank/DDBJ databases">
        <authorList>
            <person name="Vincent A.T."/>
            <person name="Schiettekatte O."/>
            <person name="Bourhy P."/>
            <person name="Veyrier F.J."/>
            <person name="Picardeau M."/>
        </authorList>
    </citation>
    <scope>NUCLEOTIDE SEQUENCE</scope>
    <source>
        <strain evidence="2">201702449</strain>
    </source>
</reference>
<evidence type="ECO:0000313" key="3">
    <source>
        <dbReference type="Proteomes" id="UP000297352"/>
    </source>
</evidence>
<dbReference type="PANTHER" id="PTHR37029">
    <property type="entry name" value="SSR1768 PROTEIN"/>
    <property type="match status" value="1"/>
</dbReference>
<evidence type="ECO:0000313" key="1">
    <source>
        <dbReference type="EMBL" id="MCW7514796.1"/>
    </source>
</evidence>
<reference evidence="1" key="3">
    <citation type="submission" date="2022-06" db="EMBL/GenBank/DDBJ databases">
        <title>Leptospira isolates from biofilms formed at urban environments.</title>
        <authorList>
            <person name="Ribeiro P.S."/>
            <person name="Sousa T."/>
            <person name="Carvalho N."/>
            <person name="Aburjaile F."/>
            <person name="Neves F."/>
            <person name="Oliveira D."/>
            <person name="Blanco L."/>
            <person name="Lima J."/>
            <person name="Costa F."/>
            <person name="Brenig B."/>
            <person name="Soares S."/>
            <person name="Ramos R."/>
            <person name="Goes-Neto A."/>
            <person name="Matiuzzi M."/>
            <person name="Azevedo V."/>
            <person name="Ristow P."/>
        </authorList>
    </citation>
    <scope>NUCLEOTIDE SEQUENCE</scope>
    <source>
        <strain evidence="1">VSF7</strain>
    </source>
</reference>
<reference evidence="2" key="2">
    <citation type="journal article" date="2019" name="PLoS Negl. Trop. Dis.">
        <title>Revisiting the worldwide diversity of Leptospira species in the environment.</title>
        <authorList>
            <person name="Vincent A.T."/>
            <person name="Schiettekatte O."/>
            <person name="Bourhy P."/>
            <person name="Veyrier F.J."/>
            <person name="Picardeau M."/>
        </authorList>
    </citation>
    <scope>NUCLEOTIDE SEQUENCE</scope>
    <source>
        <strain evidence="2">201702449</strain>
    </source>
</reference>
<dbReference type="PANTHER" id="PTHR37029:SF1">
    <property type="entry name" value="SSR1768 PROTEIN"/>
    <property type="match status" value="1"/>
</dbReference>
<evidence type="ECO:0000313" key="2">
    <source>
        <dbReference type="EMBL" id="TGL68876.1"/>
    </source>
</evidence>
<dbReference type="EMBL" id="JAMQQD010000002">
    <property type="protein sequence ID" value="MCW7514796.1"/>
    <property type="molecule type" value="Genomic_DNA"/>
</dbReference>
<comment type="caution">
    <text evidence="1">The sequence shown here is derived from an EMBL/GenBank/DDBJ whole genome shotgun (WGS) entry which is preliminary data.</text>
</comment>
<proteinExistence type="predicted"/>
<evidence type="ECO:0000313" key="4">
    <source>
        <dbReference type="Proteomes" id="UP001209694"/>
    </source>
</evidence>
<organism evidence="1 4">
    <name type="scientific">Leptospira levettii</name>
    <dbReference type="NCBI Taxonomy" id="2023178"/>
    <lineage>
        <taxon>Bacteria</taxon>
        <taxon>Pseudomonadati</taxon>
        <taxon>Spirochaetota</taxon>
        <taxon>Spirochaetia</taxon>
        <taxon>Leptospirales</taxon>
        <taxon>Leptospiraceae</taxon>
        <taxon>Leptospira</taxon>
    </lineage>
</organism>
<name>A0A2N0AT77_9LEPT</name>
<sequence length="64" mass="7143">MKVTHYQETDSIYIDLAKKTAFETKEITKDINIDLDEEGNLVGIDIHGNASKFVDLSGIALEKC</sequence>
<dbReference type="InterPro" id="IPR019270">
    <property type="entry name" value="DUF2283"/>
</dbReference>
<dbReference type="Pfam" id="PF10049">
    <property type="entry name" value="DUF2283"/>
    <property type="match status" value="1"/>
</dbReference>
<keyword evidence="3" id="KW-1185">Reference proteome</keyword>
<dbReference type="Proteomes" id="UP001209694">
    <property type="component" value="Unassembled WGS sequence"/>
</dbReference>
<dbReference type="AlphaFoldDB" id="A0A2N0AT77"/>
<dbReference type="Proteomes" id="UP000297352">
    <property type="component" value="Unassembled WGS sequence"/>
</dbReference>